<keyword evidence="5" id="KW-0998">Cell outer membrane</keyword>
<evidence type="ECO:0000256" key="5">
    <source>
        <dbReference type="ARBA" id="ARBA00023237"/>
    </source>
</evidence>
<organism evidence="9 10">
    <name type="scientific">Siphonobacter curvatus</name>
    <dbReference type="NCBI Taxonomy" id="2094562"/>
    <lineage>
        <taxon>Bacteria</taxon>
        <taxon>Pseudomonadati</taxon>
        <taxon>Bacteroidota</taxon>
        <taxon>Cytophagia</taxon>
        <taxon>Cytophagales</taxon>
        <taxon>Cytophagaceae</taxon>
        <taxon>Siphonobacter</taxon>
    </lineage>
</organism>
<evidence type="ECO:0000256" key="1">
    <source>
        <dbReference type="ARBA" id="ARBA00004442"/>
    </source>
</evidence>
<evidence type="ECO:0000256" key="3">
    <source>
        <dbReference type="ARBA" id="ARBA00022729"/>
    </source>
</evidence>
<feature type="signal peptide" evidence="6">
    <location>
        <begin position="1"/>
        <end position="24"/>
    </location>
</feature>
<evidence type="ECO:0000259" key="8">
    <source>
        <dbReference type="Pfam" id="PF14322"/>
    </source>
</evidence>
<comment type="similarity">
    <text evidence="2">Belongs to the SusD family.</text>
</comment>
<keyword evidence="4" id="KW-0472">Membrane</keyword>
<reference evidence="10" key="1">
    <citation type="submission" date="2018-02" db="EMBL/GenBank/DDBJ databases">
        <title>Genome sequencing of Solimonas sp. HR-BB.</title>
        <authorList>
            <person name="Lee Y."/>
            <person name="Jeon C.O."/>
        </authorList>
    </citation>
    <scope>NUCLEOTIDE SEQUENCE [LARGE SCALE GENOMIC DNA]</scope>
    <source>
        <strain evidence="10">HR-U</strain>
    </source>
</reference>
<evidence type="ECO:0000256" key="6">
    <source>
        <dbReference type="SAM" id="SignalP"/>
    </source>
</evidence>
<dbReference type="Proteomes" id="UP000239590">
    <property type="component" value="Unassembled WGS sequence"/>
</dbReference>
<dbReference type="SUPFAM" id="SSF48452">
    <property type="entry name" value="TPR-like"/>
    <property type="match status" value="1"/>
</dbReference>
<evidence type="ECO:0000256" key="4">
    <source>
        <dbReference type="ARBA" id="ARBA00023136"/>
    </source>
</evidence>
<keyword evidence="10" id="KW-1185">Reference proteome</keyword>
<proteinExistence type="inferred from homology"/>
<evidence type="ECO:0000313" key="9">
    <source>
        <dbReference type="EMBL" id="PQA55500.1"/>
    </source>
</evidence>
<dbReference type="InterPro" id="IPR012944">
    <property type="entry name" value="SusD_RagB_dom"/>
</dbReference>
<feature type="domain" description="RagB/SusD" evidence="7">
    <location>
        <begin position="290"/>
        <end position="563"/>
    </location>
</feature>
<sequence>MKSRLIVVASVCSLLLGLLQSCKLDVTPRDRYTDVTVWANENNAKLYLLDQYSVLGDFAFGTMPLGYANNTDALTDLIKNTSISSGNGTANMVAFNPASITAANPTFSYWGTGYTRIFAINNFLNGTDQYQTFSDSTTRNVYHAEARFLRAYVYFWLVKLHGSVILLEKPVTDNNNPRSSEDECWNFIARDLAFAAQYLPETRATADLGRATKGAAYAMLARTWLYAASVAEYDKKQYNSDPLTGVPTAKAPQYYRNAAAAAQAVVDLEAKGVYQLLPQFTSVFSTKNNKELIWGFNYIRPSLTNTFDRDYAPPADVPAYGAKGVPTAELSDAFEMADGRSFSWTNPAMAASPYRGREPRFYGTILYHGGSWKGRTLNIATGTDAYIDYGSVADPKRTVTGYYLRKYVDSTNVDPIRNAGEQQSIELRYAEVLLIHAEALAKTGQYAKAKEMLDKVRKRAGLPGVTAASEADLMAAVEHERIVELAFEGHRYWDLRRWRKAHIVLNNQRVHGHRPILQADGSVRYEVVDSDKQDRFFAANTYYIPLPAAEIVNNPALSQIQGW</sequence>
<comment type="caution">
    <text evidence="9">The sequence shown here is derived from an EMBL/GenBank/DDBJ whole genome shotgun (WGS) entry which is preliminary data.</text>
</comment>
<dbReference type="InterPro" id="IPR033985">
    <property type="entry name" value="SusD-like_N"/>
</dbReference>
<evidence type="ECO:0008006" key="11">
    <source>
        <dbReference type="Google" id="ProtNLM"/>
    </source>
</evidence>
<dbReference type="EMBL" id="PTRA01000004">
    <property type="protein sequence ID" value="PQA55500.1"/>
    <property type="molecule type" value="Genomic_DNA"/>
</dbReference>
<evidence type="ECO:0000259" key="7">
    <source>
        <dbReference type="Pfam" id="PF07980"/>
    </source>
</evidence>
<dbReference type="RefSeq" id="WP_104714968.1">
    <property type="nucleotide sequence ID" value="NZ_PTRA01000004.1"/>
</dbReference>
<dbReference type="InterPro" id="IPR011990">
    <property type="entry name" value="TPR-like_helical_dom_sf"/>
</dbReference>
<accession>A0A2S7IHD5</accession>
<dbReference type="GO" id="GO:0009279">
    <property type="term" value="C:cell outer membrane"/>
    <property type="evidence" value="ECO:0007669"/>
    <property type="project" value="UniProtKB-SubCell"/>
</dbReference>
<dbReference type="Pfam" id="PF14322">
    <property type="entry name" value="SusD-like_3"/>
    <property type="match status" value="1"/>
</dbReference>
<dbReference type="AlphaFoldDB" id="A0A2S7IHD5"/>
<gene>
    <name evidence="9" type="ORF">C5O19_18940</name>
</gene>
<dbReference type="CDD" id="cd08977">
    <property type="entry name" value="SusD"/>
    <property type="match status" value="1"/>
</dbReference>
<feature type="chain" id="PRO_5015773026" description="RagB/SusD family nutrient uptake outer membrane protein" evidence="6">
    <location>
        <begin position="25"/>
        <end position="563"/>
    </location>
</feature>
<dbReference type="OrthoDB" id="5694214at2"/>
<evidence type="ECO:0000256" key="2">
    <source>
        <dbReference type="ARBA" id="ARBA00006275"/>
    </source>
</evidence>
<comment type="subcellular location">
    <subcellularLocation>
        <location evidence="1">Cell outer membrane</location>
    </subcellularLocation>
</comment>
<feature type="domain" description="SusD-like N-terminal" evidence="8">
    <location>
        <begin position="73"/>
        <end position="225"/>
    </location>
</feature>
<evidence type="ECO:0000313" key="10">
    <source>
        <dbReference type="Proteomes" id="UP000239590"/>
    </source>
</evidence>
<keyword evidence="3 6" id="KW-0732">Signal</keyword>
<protein>
    <recommendedName>
        <fullName evidence="11">RagB/SusD family nutrient uptake outer membrane protein</fullName>
    </recommendedName>
</protein>
<dbReference type="PROSITE" id="PS51257">
    <property type="entry name" value="PROKAR_LIPOPROTEIN"/>
    <property type="match status" value="1"/>
</dbReference>
<dbReference type="Gene3D" id="1.25.40.390">
    <property type="match status" value="1"/>
</dbReference>
<dbReference type="Pfam" id="PF07980">
    <property type="entry name" value="SusD_RagB"/>
    <property type="match status" value="1"/>
</dbReference>
<name>A0A2S7IHD5_9BACT</name>